<evidence type="ECO:0000313" key="3">
    <source>
        <dbReference type="Proteomes" id="UP000706031"/>
    </source>
</evidence>
<accession>A0ABS7KDW5</accession>
<gene>
    <name evidence="2" type="ORF">H7T88_03655</name>
</gene>
<dbReference type="PROSITE" id="PS51186">
    <property type="entry name" value="GNAT"/>
    <property type="match status" value="1"/>
</dbReference>
<dbReference type="Pfam" id="PF00583">
    <property type="entry name" value="Acetyltransf_1"/>
    <property type="match status" value="1"/>
</dbReference>
<keyword evidence="3" id="KW-1185">Reference proteome</keyword>
<protein>
    <submittedName>
        <fullName evidence="2">GNAT family N-acetyltransferase</fullName>
    </submittedName>
</protein>
<evidence type="ECO:0000259" key="1">
    <source>
        <dbReference type="PROSITE" id="PS51186"/>
    </source>
</evidence>
<dbReference type="InterPro" id="IPR000182">
    <property type="entry name" value="GNAT_dom"/>
</dbReference>
<name>A0ABS7KDW5_9BACL</name>
<organism evidence="2 3">
    <name type="scientific">Paenibacillus cucumis</name>
    <name type="common">ex Kampfer et al. 2016</name>
    <dbReference type="NCBI Taxonomy" id="1776858"/>
    <lineage>
        <taxon>Bacteria</taxon>
        <taxon>Bacillati</taxon>
        <taxon>Bacillota</taxon>
        <taxon>Bacilli</taxon>
        <taxon>Bacillales</taxon>
        <taxon>Paenibacillaceae</taxon>
        <taxon>Paenibacillus</taxon>
    </lineage>
</organism>
<evidence type="ECO:0000313" key="2">
    <source>
        <dbReference type="EMBL" id="MBY0202330.1"/>
    </source>
</evidence>
<dbReference type="Proteomes" id="UP000706031">
    <property type="component" value="Unassembled WGS sequence"/>
</dbReference>
<dbReference type="SUPFAM" id="SSF55729">
    <property type="entry name" value="Acyl-CoA N-acyltransferases (Nat)"/>
    <property type="match status" value="1"/>
</dbReference>
<dbReference type="RefSeq" id="WP_221786954.1">
    <property type="nucleotide sequence ID" value="NZ_JACLIC010000007.1"/>
</dbReference>
<proteinExistence type="predicted"/>
<comment type="caution">
    <text evidence="2">The sequence shown here is derived from an EMBL/GenBank/DDBJ whole genome shotgun (WGS) entry which is preliminary data.</text>
</comment>
<dbReference type="Gene3D" id="3.40.630.30">
    <property type="match status" value="1"/>
</dbReference>
<feature type="domain" description="N-acetyltransferase" evidence="1">
    <location>
        <begin position="5"/>
        <end position="164"/>
    </location>
</feature>
<dbReference type="EMBL" id="JACLIC010000007">
    <property type="protein sequence ID" value="MBY0202330.1"/>
    <property type="molecule type" value="Genomic_DNA"/>
</dbReference>
<dbReference type="InterPro" id="IPR016181">
    <property type="entry name" value="Acyl_CoA_acyltransferase"/>
</dbReference>
<sequence>MGQGIRLVPYEEQYHQDLTRFTLKNEQVHFTALPAQVIEEAMINPDKDPIVILHQAVPVGFFVLHKGSEYVESVESDHKILIRALSISEQYQGKGYALDAMKQLPDWVREFHPEIDEIILAVNEANKAAYQFYVKSGFLDLGLTRMGNRGIQHILCYSMIKERSL</sequence>
<reference evidence="2 3" key="1">
    <citation type="submission" date="2020-08" db="EMBL/GenBank/DDBJ databases">
        <title>Fungal Genomes of the International Space Station.</title>
        <authorList>
            <person name="Seuylemezian A."/>
            <person name="Singh N.K."/>
            <person name="Wood J."/>
            <person name="Venkateswaran K."/>
        </authorList>
    </citation>
    <scope>NUCLEOTIDE SEQUENCE [LARGE SCALE GENOMIC DNA]</scope>
    <source>
        <strain evidence="2 3">S/N-304-OC-R4</strain>
    </source>
</reference>